<keyword evidence="4" id="KW-1185">Reference proteome</keyword>
<proteinExistence type="predicted"/>
<dbReference type="InterPro" id="IPR006171">
    <property type="entry name" value="TOPRIM_dom"/>
</dbReference>
<dbReference type="Gene3D" id="3.40.1360.10">
    <property type="match status" value="1"/>
</dbReference>
<dbReference type="RefSeq" id="WP_012473007.1">
    <property type="nucleotide sequence ID" value="NC_010830.1"/>
</dbReference>
<feature type="region of interest" description="Disordered" evidence="1">
    <location>
        <begin position="431"/>
        <end position="453"/>
    </location>
</feature>
<sequence>MSKFFTLKEANTLIVTDTPIDALSYRQLSAREDSSWKHVRKATQQAKELDKDQGKTAYLSTCGYLSPSMYEDFKQVAKLAKEDKKTVVVAFNADTDGQSMARSLAYVLKNEDVAYRVEVPLQGKSWNEVLTQKRDLHRLEDSKSIAAKTWAAFEEKPYEASLLHQIGIEKDTHEAFRNVIKTNEKEILVALQRDSSKENVVSTWNLNWDKEKGYKEYIDPGPVISILKGNIRQAERVVLTTSPLDALLHYQKELQAIPVGQKLIEDISQKPSDLSVHQPEEQGLQQAEKSAFTTSSLDNLLSYKYQKEVQAAASKETVNKLSTMPGQHMDERLDKIDNTCYIYVKAKEKRHLLEEPLNRVLQEVQSEKKELIIAASKGMNRLTEVLEYVLEKQQYQYSKDMVEMPAVSQDLAASLGSGISLFAALASTNRSMDGEDYDEDDDKKKRHSLKRGM</sequence>
<dbReference type="HOGENOM" id="CLU_603620_0_0_10"/>
<dbReference type="Proteomes" id="UP000001227">
    <property type="component" value="Chromosome"/>
</dbReference>
<dbReference type="PROSITE" id="PS50880">
    <property type="entry name" value="TOPRIM"/>
    <property type="match status" value="1"/>
</dbReference>
<reference evidence="3 4" key="1">
    <citation type="journal article" date="2010" name="J. Bacteriol.">
        <title>The genome of the amoeba symbiont 'Candidatus Amoebophilus asiaticus' reveals common mechanisms for host cell interaction among amoeba-associated bacteria.</title>
        <authorList>
            <person name="Schmitz-Esser S."/>
            <person name="Tischler P."/>
            <person name="Arnold R."/>
            <person name="Montanaro J."/>
            <person name="Wagner M."/>
            <person name="Rattei T."/>
            <person name="Horn M."/>
        </authorList>
    </citation>
    <scope>NUCLEOTIDE SEQUENCE [LARGE SCALE GENOMIC DNA]</scope>
    <source>
        <strain evidence="3 4">5a2</strain>
    </source>
</reference>
<dbReference type="AlphaFoldDB" id="B3ESP0"/>
<accession>B3ESP0</accession>
<evidence type="ECO:0000313" key="4">
    <source>
        <dbReference type="Proteomes" id="UP000001227"/>
    </source>
</evidence>
<dbReference type="STRING" id="452471.Aasi_0873"/>
<name>B3ESP0_AMOA5</name>
<gene>
    <name evidence="3" type="ordered locus">Aasi_0873</name>
</gene>
<evidence type="ECO:0000256" key="1">
    <source>
        <dbReference type="SAM" id="MobiDB-lite"/>
    </source>
</evidence>
<dbReference type="Pfam" id="PF13155">
    <property type="entry name" value="Toprim_2"/>
    <property type="match status" value="1"/>
</dbReference>
<dbReference type="KEGG" id="aas:Aasi_0873"/>
<dbReference type="EMBL" id="CP001102">
    <property type="protein sequence ID" value="ACE06242.1"/>
    <property type="molecule type" value="Genomic_DNA"/>
</dbReference>
<evidence type="ECO:0000313" key="3">
    <source>
        <dbReference type="EMBL" id="ACE06242.1"/>
    </source>
</evidence>
<feature type="compositionally biased region" description="Basic residues" evidence="1">
    <location>
        <begin position="444"/>
        <end position="453"/>
    </location>
</feature>
<feature type="domain" description="Toprim" evidence="2">
    <location>
        <begin position="11"/>
        <end position="123"/>
    </location>
</feature>
<protein>
    <recommendedName>
        <fullName evidence="2">Toprim domain-containing protein</fullName>
    </recommendedName>
</protein>
<evidence type="ECO:0000259" key="2">
    <source>
        <dbReference type="PROSITE" id="PS50880"/>
    </source>
</evidence>
<organism evidence="3 4">
    <name type="scientific">Amoebophilus asiaticus (strain 5a2)</name>
    <dbReference type="NCBI Taxonomy" id="452471"/>
    <lineage>
        <taxon>Bacteria</taxon>
        <taxon>Pseudomonadati</taxon>
        <taxon>Bacteroidota</taxon>
        <taxon>Cytophagia</taxon>
        <taxon>Cytophagales</taxon>
        <taxon>Amoebophilaceae</taxon>
        <taxon>Candidatus Amoebophilus</taxon>
    </lineage>
</organism>